<dbReference type="GeneID" id="28834896"/>
<dbReference type="RefSeq" id="XP_018134211.2">
    <property type="nucleotide sequence ID" value="XM_018271031.2"/>
</dbReference>
<proteinExistence type="predicted"/>
<dbReference type="PANTHER" id="PTHR43283">
    <property type="entry name" value="BETA-LACTAMASE-RELATED"/>
    <property type="match status" value="1"/>
</dbReference>
<evidence type="ECO:0000313" key="4">
    <source>
        <dbReference type="Proteomes" id="UP000091956"/>
    </source>
</evidence>
<keyword evidence="4" id="KW-1185">Reference proteome</keyword>
<dbReference type="InterPro" id="IPR050789">
    <property type="entry name" value="Diverse_Enzym_Activities"/>
</dbReference>
<feature type="chain" id="PRO_5015120312" description="Beta-lactamase-related domain-containing protein" evidence="1">
    <location>
        <begin position="19"/>
        <end position="497"/>
    </location>
</feature>
<dbReference type="Pfam" id="PF00144">
    <property type="entry name" value="Beta-lactamase"/>
    <property type="match status" value="1"/>
</dbReference>
<dbReference type="InterPro" id="IPR001466">
    <property type="entry name" value="Beta-lactam-related"/>
</dbReference>
<dbReference type="InterPro" id="IPR012338">
    <property type="entry name" value="Beta-lactam/transpept-like"/>
</dbReference>
<accession>A0A1B8GXD1</accession>
<reference evidence="4" key="2">
    <citation type="journal article" date="2018" name="Nat. Commun.">
        <title>Extreme sensitivity to ultraviolet light in the fungal pathogen causing white-nose syndrome of bats.</title>
        <authorList>
            <person name="Palmer J.M."/>
            <person name="Drees K.P."/>
            <person name="Foster J.T."/>
            <person name="Lindner D.L."/>
        </authorList>
    </citation>
    <scope>NUCLEOTIDE SEQUENCE [LARGE SCALE GENOMIC DNA]</scope>
    <source>
        <strain evidence="4">UAMH 10579</strain>
    </source>
</reference>
<protein>
    <recommendedName>
        <fullName evidence="2">Beta-lactamase-related domain-containing protein</fullName>
    </recommendedName>
</protein>
<dbReference type="PANTHER" id="PTHR43283:SF7">
    <property type="entry name" value="BETA-LACTAMASE-RELATED DOMAIN-CONTAINING PROTEIN"/>
    <property type="match status" value="1"/>
</dbReference>
<dbReference type="EMBL" id="KV460209">
    <property type="protein sequence ID" value="OBU00479.2"/>
    <property type="molecule type" value="Genomic_DNA"/>
</dbReference>
<feature type="domain" description="Beta-lactamase-related" evidence="2">
    <location>
        <begin position="205"/>
        <end position="471"/>
    </location>
</feature>
<name>A0A1B8GXD1_9PEZI</name>
<organism evidence="3 4">
    <name type="scientific">Pseudogymnoascus verrucosus</name>
    <dbReference type="NCBI Taxonomy" id="342668"/>
    <lineage>
        <taxon>Eukaryota</taxon>
        <taxon>Fungi</taxon>
        <taxon>Dikarya</taxon>
        <taxon>Ascomycota</taxon>
        <taxon>Pezizomycotina</taxon>
        <taxon>Leotiomycetes</taxon>
        <taxon>Thelebolales</taxon>
        <taxon>Thelebolaceae</taxon>
        <taxon>Pseudogymnoascus</taxon>
    </lineage>
</organism>
<evidence type="ECO:0000259" key="2">
    <source>
        <dbReference type="Pfam" id="PF00144"/>
    </source>
</evidence>
<feature type="signal peptide" evidence="1">
    <location>
        <begin position="1"/>
        <end position="18"/>
    </location>
</feature>
<reference evidence="3 4" key="1">
    <citation type="submission" date="2016-03" db="EMBL/GenBank/DDBJ databases">
        <title>Comparative genomics of Pseudogymnoascus destructans, the fungus causing white-nose syndrome of bats.</title>
        <authorList>
            <person name="Palmer J.M."/>
            <person name="Drees K.P."/>
            <person name="Foster J.T."/>
            <person name="Lindner D.L."/>
        </authorList>
    </citation>
    <scope>NUCLEOTIDE SEQUENCE [LARGE SCALE GENOMIC DNA]</scope>
    <source>
        <strain evidence="3 4">UAMH 10579</strain>
    </source>
</reference>
<dbReference type="SUPFAM" id="SSF56601">
    <property type="entry name" value="beta-lactamase/transpeptidase-like"/>
    <property type="match status" value="1"/>
</dbReference>
<dbReference type="Proteomes" id="UP000091956">
    <property type="component" value="Unassembled WGS sequence"/>
</dbReference>
<evidence type="ECO:0000313" key="3">
    <source>
        <dbReference type="EMBL" id="OBU00479.2"/>
    </source>
</evidence>
<dbReference type="Gene3D" id="3.40.710.10">
    <property type="entry name" value="DD-peptidase/beta-lactamase superfamily"/>
    <property type="match status" value="1"/>
</dbReference>
<dbReference type="AlphaFoldDB" id="A0A1B8GXD1"/>
<gene>
    <name evidence="3" type="ORF">VE01_01510</name>
</gene>
<evidence type="ECO:0000256" key="1">
    <source>
        <dbReference type="SAM" id="SignalP"/>
    </source>
</evidence>
<sequence length="497" mass="54069">MSIYILLSSSLFLSVTSSDNNYNHYNIFAMSTSTSNAPDPYLGRWSGTSTTKPFNDFTIIDIVYRDGHSYLHRHDRRSPKPLEGQISYTSNNVFMATVPTWLGGAATIYGTFHSNSFGVVLIAKIEGDGLTGLETIEVHLKQGAPEHEKYLAPRLDVAPESHPNNADFMSTAAPEALNMTAEQLDAAIQAIIRPRSHPDNRVEGLLILKDGHRVHESYYYGLTASDSHPCASITKSIVSLLTGIAIDEGFLSLDDPVAAAFDIPSAWTDSPPILLRHALSMTPGTAFSQRDTAKMLTSTSVASLILNAPRRYGDPGAKYHYDNSLPTIVSLLIERKSGLGIEAFARKYLFGPLGITNYTWTRMHEDSVDGTPFVLPSGGLNMTLTDLAKVGELLLGGGAYRGNRIVSADYIEAATKSQTREGDYPYGYFFHSNEGGRHVPGDGSVGAYMALGSGGQVIWVAPRQKLVFVAVGSSWMSFEETPVVLRSFADTVLRGLE</sequence>
<keyword evidence="1" id="KW-0732">Signal</keyword>